<evidence type="ECO:0000256" key="1">
    <source>
        <dbReference type="ARBA" id="ARBA00023015"/>
    </source>
</evidence>
<dbReference type="InterPro" id="IPR020449">
    <property type="entry name" value="Tscrpt_reg_AraC-type_HTH"/>
</dbReference>
<dbReference type="InterPro" id="IPR018062">
    <property type="entry name" value="HTH_AraC-typ_CS"/>
</dbReference>
<dbReference type="SMART" id="SM00342">
    <property type="entry name" value="HTH_ARAC"/>
    <property type="match status" value="1"/>
</dbReference>
<keyword evidence="2" id="KW-0238">DNA-binding</keyword>
<dbReference type="PROSITE" id="PS01124">
    <property type="entry name" value="HTH_ARAC_FAMILY_2"/>
    <property type="match status" value="1"/>
</dbReference>
<evidence type="ECO:0000256" key="3">
    <source>
        <dbReference type="ARBA" id="ARBA00023163"/>
    </source>
</evidence>
<reference evidence="6" key="1">
    <citation type="journal article" date="2019" name="Int. J. Syst. Evol. Microbiol.">
        <title>The Global Catalogue of Microorganisms (GCM) 10K type strain sequencing project: providing services to taxonomists for standard genome sequencing and annotation.</title>
        <authorList>
            <consortium name="The Broad Institute Genomics Platform"/>
            <consortium name="The Broad Institute Genome Sequencing Center for Infectious Disease"/>
            <person name="Wu L."/>
            <person name="Ma J."/>
        </authorList>
    </citation>
    <scope>NUCLEOTIDE SEQUENCE [LARGE SCALE GENOMIC DNA]</scope>
    <source>
        <strain evidence="6">KACC 12507</strain>
    </source>
</reference>
<keyword evidence="6" id="KW-1185">Reference proteome</keyword>
<organism evidence="5 6">
    <name type="scientific">Glaciecola siphonariae</name>
    <dbReference type="NCBI Taxonomy" id="521012"/>
    <lineage>
        <taxon>Bacteria</taxon>
        <taxon>Pseudomonadati</taxon>
        <taxon>Pseudomonadota</taxon>
        <taxon>Gammaproteobacteria</taxon>
        <taxon>Alteromonadales</taxon>
        <taxon>Alteromonadaceae</taxon>
        <taxon>Glaciecola</taxon>
    </lineage>
</organism>
<dbReference type="Gene3D" id="1.10.10.60">
    <property type="entry name" value="Homeodomain-like"/>
    <property type="match status" value="2"/>
</dbReference>
<dbReference type="SUPFAM" id="SSF46689">
    <property type="entry name" value="Homeodomain-like"/>
    <property type="match status" value="2"/>
</dbReference>
<dbReference type="PANTHER" id="PTHR43280">
    <property type="entry name" value="ARAC-FAMILY TRANSCRIPTIONAL REGULATOR"/>
    <property type="match status" value="1"/>
</dbReference>
<dbReference type="Pfam" id="PF12833">
    <property type="entry name" value="HTH_18"/>
    <property type="match status" value="1"/>
</dbReference>
<keyword evidence="3" id="KW-0804">Transcription</keyword>
<dbReference type="RefSeq" id="WP_382410160.1">
    <property type="nucleotide sequence ID" value="NZ_JBHSGU010000017.1"/>
</dbReference>
<name>A0ABV9LYB1_9ALTE</name>
<dbReference type="PANTHER" id="PTHR43280:SF28">
    <property type="entry name" value="HTH-TYPE TRANSCRIPTIONAL ACTIVATOR RHAS"/>
    <property type="match status" value="1"/>
</dbReference>
<evidence type="ECO:0000259" key="4">
    <source>
        <dbReference type="PROSITE" id="PS01124"/>
    </source>
</evidence>
<evidence type="ECO:0000256" key="2">
    <source>
        <dbReference type="ARBA" id="ARBA00023125"/>
    </source>
</evidence>
<dbReference type="EMBL" id="JBHSGU010000017">
    <property type="protein sequence ID" value="MFC4701562.1"/>
    <property type="molecule type" value="Genomic_DNA"/>
</dbReference>
<comment type="caution">
    <text evidence="5">The sequence shown here is derived from an EMBL/GenBank/DDBJ whole genome shotgun (WGS) entry which is preliminary data.</text>
</comment>
<evidence type="ECO:0000313" key="6">
    <source>
        <dbReference type="Proteomes" id="UP001595897"/>
    </source>
</evidence>
<sequence length="255" mass="29529">MNTWQEMIDTDFLDEIGIQQIVHMFDLLPDTLFWIKNENSQIIYANQALLDTYGFKTLGKVIGKADDSFSPPHIAKQFMMDDKKVMSGELVTNRIELNLRPNGEFAWFSTTKRPLLNRHGDIVGSYGFTHHLERSSHELSTISAIKAPVEYIRQNYHQDISIEELAKLAFLSVSALERRFKKYLSKTPKQFLNEIRLENARRLLIETQQPIMEIAYQCGFSEHSYFSKQFKALFGVLPSQLRKQILESSGQNDAF</sequence>
<accession>A0ABV9LYB1</accession>
<dbReference type="SUPFAM" id="SSF55785">
    <property type="entry name" value="PYP-like sensor domain (PAS domain)"/>
    <property type="match status" value="1"/>
</dbReference>
<proteinExistence type="predicted"/>
<evidence type="ECO:0000313" key="5">
    <source>
        <dbReference type="EMBL" id="MFC4701562.1"/>
    </source>
</evidence>
<dbReference type="Gene3D" id="3.30.450.20">
    <property type="entry name" value="PAS domain"/>
    <property type="match status" value="1"/>
</dbReference>
<dbReference type="InterPro" id="IPR035965">
    <property type="entry name" value="PAS-like_dom_sf"/>
</dbReference>
<feature type="domain" description="HTH araC/xylS-type" evidence="4">
    <location>
        <begin position="146"/>
        <end position="244"/>
    </location>
</feature>
<dbReference type="InterPro" id="IPR009057">
    <property type="entry name" value="Homeodomain-like_sf"/>
</dbReference>
<dbReference type="CDD" id="cd00130">
    <property type="entry name" value="PAS"/>
    <property type="match status" value="1"/>
</dbReference>
<dbReference type="Pfam" id="PF08448">
    <property type="entry name" value="PAS_4"/>
    <property type="match status" value="1"/>
</dbReference>
<dbReference type="InterPro" id="IPR013656">
    <property type="entry name" value="PAS_4"/>
</dbReference>
<dbReference type="PROSITE" id="PS00041">
    <property type="entry name" value="HTH_ARAC_FAMILY_1"/>
    <property type="match status" value="1"/>
</dbReference>
<keyword evidence="1" id="KW-0805">Transcription regulation</keyword>
<gene>
    <name evidence="5" type="ORF">ACFO4O_15500</name>
</gene>
<dbReference type="PRINTS" id="PR00032">
    <property type="entry name" value="HTHARAC"/>
</dbReference>
<dbReference type="InterPro" id="IPR018060">
    <property type="entry name" value="HTH_AraC"/>
</dbReference>
<dbReference type="InterPro" id="IPR000014">
    <property type="entry name" value="PAS"/>
</dbReference>
<protein>
    <submittedName>
        <fullName evidence="5">Helix-turn-helix domain-containing protein</fullName>
    </submittedName>
</protein>
<dbReference type="Proteomes" id="UP001595897">
    <property type="component" value="Unassembled WGS sequence"/>
</dbReference>